<protein>
    <submittedName>
        <fullName evidence="1">Uncharacterized protein</fullName>
    </submittedName>
</protein>
<comment type="caution">
    <text evidence="1">The sequence shown here is derived from an EMBL/GenBank/DDBJ whole genome shotgun (WGS) entry which is preliminary data.</text>
</comment>
<feature type="non-terminal residue" evidence="1">
    <location>
        <position position="390"/>
    </location>
</feature>
<sequence length="390" mass="44828">MAAFTLFNNLADFIGRVNNVVGWFDNIDRFMGSGGTQSESQIKVEQINELKTGLDDLATDVECSVESLMEFISRFCLLEANGYAVRKNFVKKKYKDDTARKNVEVRKINTRMEKTKTWEDPAIARAIDASLEDALSSLRLQVCGKPLLTQTSLYEAYTWKHGQQSTAEGSVESLMEFISRFRLLEANGYAVRKNFVKKKYKDDTARKNIEVRKINTRMEKTKTWEGPAIARAMSRMVDHQGMPIFGRIRWSHSHHNSSSGETYDRFVRIYSTSSGETEPEARSCSSNAQNQQWKLKADNTLRPRNDENKCLFLIEPEETRGASFRKYGFKVLPCSSSYNNKRFTFEYLSHQISGEDKLHTFFKVKAKNDNFDREGWQGQDTCLAFRAWGG</sequence>
<gene>
    <name evidence="1" type="ORF">PEVE_00042368</name>
</gene>
<dbReference type="Proteomes" id="UP001159427">
    <property type="component" value="Unassembled WGS sequence"/>
</dbReference>
<proteinExistence type="predicted"/>
<organism evidence="1 2">
    <name type="scientific">Porites evermanni</name>
    <dbReference type="NCBI Taxonomy" id="104178"/>
    <lineage>
        <taxon>Eukaryota</taxon>
        <taxon>Metazoa</taxon>
        <taxon>Cnidaria</taxon>
        <taxon>Anthozoa</taxon>
        <taxon>Hexacorallia</taxon>
        <taxon>Scleractinia</taxon>
        <taxon>Fungiina</taxon>
        <taxon>Poritidae</taxon>
        <taxon>Porites</taxon>
    </lineage>
</organism>
<dbReference type="InterPro" id="IPR035992">
    <property type="entry name" value="Ricin_B-like_lectins"/>
</dbReference>
<evidence type="ECO:0000313" key="1">
    <source>
        <dbReference type="EMBL" id="CAH3018300.1"/>
    </source>
</evidence>
<accession>A0ABN8LS67</accession>
<dbReference type="SUPFAM" id="SSF50370">
    <property type="entry name" value="Ricin B-like lectins"/>
    <property type="match status" value="1"/>
</dbReference>
<dbReference type="Gene3D" id="2.80.10.50">
    <property type="match status" value="1"/>
</dbReference>
<reference evidence="1 2" key="1">
    <citation type="submission" date="2022-05" db="EMBL/GenBank/DDBJ databases">
        <authorList>
            <consortium name="Genoscope - CEA"/>
            <person name="William W."/>
        </authorList>
    </citation>
    <scope>NUCLEOTIDE SEQUENCE [LARGE SCALE GENOMIC DNA]</scope>
</reference>
<name>A0ABN8LS67_9CNID</name>
<dbReference type="PROSITE" id="PS50231">
    <property type="entry name" value="RICIN_B_LECTIN"/>
    <property type="match status" value="1"/>
</dbReference>
<dbReference type="EMBL" id="CALNXI010000083">
    <property type="protein sequence ID" value="CAH3018300.1"/>
    <property type="molecule type" value="Genomic_DNA"/>
</dbReference>
<keyword evidence="2" id="KW-1185">Reference proteome</keyword>
<evidence type="ECO:0000313" key="2">
    <source>
        <dbReference type="Proteomes" id="UP001159427"/>
    </source>
</evidence>